<dbReference type="EMBL" id="KL367599">
    <property type="protein sequence ID" value="KFD62268.1"/>
    <property type="molecule type" value="Genomic_DNA"/>
</dbReference>
<evidence type="ECO:0000313" key="1">
    <source>
        <dbReference type="EMBL" id="KFD48620.1"/>
    </source>
</evidence>
<organism evidence="2">
    <name type="scientific">Trichuris suis</name>
    <name type="common">pig whipworm</name>
    <dbReference type="NCBI Taxonomy" id="68888"/>
    <lineage>
        <taxon>Eukaryota</taxon>
        <taxon>Metazoa</taxon>
        <taxon>Ecdysozoa</taxon>
        <taxon>Nematoda</taxon>
        <taxon>Enoplea</taxon>
        <taxon>Dorylaimia</taxon>
        <taxon>Trichinellida</taxon>
        <taxon>Trichuridae</taxon>
        <taxon>Trichuris</taxon>
    </lineage>
</organism>
<sequence>MKREVCLSLQQVLPVKAGPGTCLTPGHRPCIALIARPVALQTTIIAKDDDYDEEACSTGRLTLSTLLRHLA</sequence>
<dbReference type="Proteomes" id="UP000030758">
    <property type="component" value="Unassembled WGS sequence"/>
</dbReference>
<accession>A0A085MYH2</accession>
<dbReference type="AlphaFoldDB" id="A0A085MYH2"/>
<protein>
    <submittedName>
        <fullName evidence="2">Uncharacterized protein</fullName>
    </submittedName>
</protein>
<keyword evidence="3" id="KW-1185">Reference proteome</keyword>
<evidence type="ECO:0000313" key="2">
    <source>
        <dbReference type="EMBL" id="KFD62268.1"/>
    </source>
</evidence>
<evidence type="ECO:0000313" key="3">
    <source>
        <dbReference type="Proteomes" id="UP000030764"/>
    </source>
</evidence>
<reference evidence="2 3" key="1">
    <citation type="journal article" date="2014" name="Nat. Genet.">
        <title>Genome and transcriptome of the porcine whipworm Trichuris suis.</title>
        <authorList>
            <person name="Jex A.R."/>
            <person name="Nejsum P."/>
            <person name="Schwarz E.M."/>
            <person name="Hu L."/>
            <person name="Young N.D."/>
            <person name="Hall R.S."/>
            <person name="Korhonen P.K."/>
            <person name="Liao S."/>
            <person name="Thamsborg S."/>
            <person name="Xia J."/>
            <person name="Xu P."/>
            <person name="Wang S."/>
            <person name="Scheerlinck J.P."/>
            <person name="Hofmann A."/>
            <person name="Sternberg P.W."/>
            <person name="Wang J."/>
            <person name="Gasser R.B."/>
        </authorList>
    </citation>
    <scope>NUCLEOTIDE SEQUENCE [LARGE SCALE GENOMIC DNA]</scope>
    <source>
        <strain evidence="2">DCEP-RM93F</strain>
        <strain evidence="1">DCEP-RM93M</strain>
    </source>
</reference>
<dbReference type="Proteomes" id="UP000030764">
    <property type="component" value="Unassembled WGS sequence"/>
</dbReference>
<dbReference type="EMBL" id="KL363288">
    <property type="protein sequence ID" value="KFD48620.1"/>
    <property type="molecule type" value="Genomic_DNA"/>
</dbReference>
<gene>
    <name evidence="1" type="ORF">M513_10475</name>
    <name evidence="2" type="ORF">M514_10475</name>
</gene>
<proteinExistence type="predicted"/>
<name>A0A085MYH2_9BILA</name>